<protein>
    <submittedName>
        <fullName evidence="1">Uncharacterized protein</fullName>
    </submittedName>
</protein>
<evidence type="ECO:0000313" key="1">
    <source>
        <dbReference type="EMBL" id="KAI1899929.1"/>
    </source>
</evidence>
<organism evidence="1 2">
    <name type="scientific">Albula goreensis</name>
    <dbReference type="NCBI Taxonomy" id="1534307"/>
    <lineage>
        <taxon>Eukaryota</taxon>
        <taxon>Metazoa</taxon>
        <taxon>Chordata</taxon>
        <taxon>Craniata</taxon>
        <taxon>Vertebrata</taxon>
        <taxon>Euteleostomi</taxon>
        <taxon>Actinopterygii</taxon>
        <taxon>Neopterygii</taxon>
        <taxon>Teleostei</taxon>
        <taxon>Albuliformes</taxon>
        <taxon>Albulidae</taxon>
        <taxon>Albula</taxon>
    </lineage>
</organism>
<comment type="caution">
    <text evidence="1">The sequence shown here is derived from an EMBL/GenBank/DDBJ whole genome shotgun (WGS) entry which is preliminary data.</text>
</comment>
<proteinExistence type="predicted"/>
<evidence type="ECO:0000313" key="2">
    <source>
        <dbReference type="Proteomes" id="UP000829720"/>
    </source>
</evidence>
<dbReference type="EMBL" id="JAERUA010000005">
    <property type="protein sequence ID" value="KAI1899929.1"/>
    <property type="molecule type" value="Genomic_DNA"/>
</dbReference>
<reference evidence="1" key="1">
    <citation type="submission" date="2021-01" db="EMBL/GenBank/DDBJ databases">
        <authorList>
            <person name="Zahm M."/>
            <person name="Roques C."/>
            <person name="Cabau C."/>
            <person name="Klopp C."/>
            <person name="Donnadieu C."/>
            <person name="Jouanno E."/>
            <person name="Lampietro C."/>
            <person name="Louis A."/>
            <person name="Herpin A."/>
            <person name="Echchiki A."/>
            <person name="Berthelot C."/>
            <person name="Parey E."/>
            <person name="Roest-Crollius H."/>
            <person name="Braasch I."/>
            <person name="Postlethwait J."/>
            <person name="Bobe J."/>
            <person name="Montfort J."/>
            <person name="Bouchez O."/>
            <person name="Begum T."/>
            <person name="Mejri S."/>
            <person name="Adams A."/>
            <person name="Chen W.-J."/>
            <person name="Guiguen Y."/>
        </authorList>
    </citation>
    <scope>NUCLEOTIDE SEQUENCE</scope>
    <source>
        <tissue evidence="1">Blood</tissue>
    </source>
</reference>
<accession>A0A8T3DR54</accession>
<dbReference type="Proteomes" id="UP000829720">
    <property type="component" value="Unassembled WGS sequence"/>
</dbReference>
<gene>
    <name evidence="1" type="ORF">AGOR_G00066970</name>
</gene>
<sequence>MTGLTSDLTLDGAADFTQRCKGLFPHFCSISVSEILLGVCVQPRVRALGPSTNYHKVHLGQYRQVFLRR</sequence>
<dbReference type="AlphaFoldDB" id="A0A8T3DR54"/>
<keyword evidence="2" id="KW-1185">Reference proteome</keyword>
<name>A0A8T3DR54_9TELE</name>